<keyword evidence="2" id="KW-1185">Reference proteome</keyword>
<evidence type="ECO:0000313" key="2">
    <source>
        <dbReference type="Proteomes" id="UP000318405"/>
    </source>
</evidence>
<proteinExistence type="predicted"/>
<dbReference type="Proteomes" id="UP000318405">
    <property type="component" value="Unassembled WGS sequence"/>
</dbReference>
<organism evidence="1 2">
    <name type="scientific">Verticiella sediminum</name>
    <dbReference type="NCBI Taxonomy" id="1247510"/>
    <lineage>
        <taxon>Bacteria</taxon>
        <taxon>Pseudomonadati</taxon>
        <taxon>Pseudomonadota</taxon>
        <taxon>Betaproteobacteria</taxon>
        <taxon>Burkholderiales</taxon>
        <taxon>Alcaligenaceae</taxon>
        <taxon>Verticiella</taxon>
    </lineage>
</organism>
<protein>
    <submittedName>
        <fullName evidence="1">Uncharacterized protein</fullName>
    </submittedName>
</protein>
<sequence>MAESLQLGFIGSKVSKESGKYFLFFDAKVYRFDSSVLLYEETMAIRPNKTNVSISNQQLALELVKAALAGGAIKGSTVEKEDIQDIDSVNMLVLHRARLDAAYIVRLYSGLVNRLEQEQAAIR</sequence>
<reference evidence="1 2" key="1">
    <citation type="submission" date="2019-07" db="EMBL/GenBank/DDBJ databases">
        <title>Qingshengfaniella alkalisoli gen. nov., sp. nov., isolated from saline soil.</title>
        <authorList>
            <person name="Xu L."/>
            <person name="Huang X.-X."/>
            <person name="Sun J.-Q."/>
        </authorList>
    </citation>
    <scope>NUCLEOTIDE SEQUENCE [LARGE SCALE GENOMIC DNA]</scope>
    <source>
        <strain evidence="1 2">DSM 27279</strain>
    </source>
</reference>
<evidence type="ECO:0000313" key="1">
    <source>
        <dbReference type="EMBL" id="TSH98685.1"/>
    </source>
</evidence>
<dbReference type="EMBL" id="VLTJ01000004">
    <property type="protein sequence ID" value="TSH98685.1"/>
    <property type="molecule type" value="Genomic_DNA"/>
</dbReference>
<gene>
    <name evidence="1" type="ORF">FOZ76_02760</name>
</gene>
<accession>A0A556B1P9</accession>
<name>A0A556B1P9_9BURK</name>
<dbReference type="AlphaFoldDB" id="A0A556B1P9"/>
<comment type="caution">
    <text evidence="1">The sequence shown here is derived from an EMBL/GenBank/DDBJ whole genome shotgun (WGS) entry which is preliminary data.</text>
</comment>
<dbReference type="RefSeq" id="WP_143946592.1">
    <property type="nucleotide sequence ID" value="NZ_BAABMB010000001.1"/>
</dbReference>